<dbReference type="GO" id="GO:0015225">
    <property type="term" value="F:biotin transmembrane transporter activity"/>
    <property type="evidence" value="ECO:0007669"/>
    <property type="project" value="InterPro"/>
</dbReference>
<sequence>MQLRNMMLAAIFAAFMIISSYIVVPIGPVPHTLQPLVVLLSGILLGHKWGPISIIVWVVLGVLGLPVFNQGQAGAVMLIGPTGGFIFGFIVCSWLAGLLTEKNLQAGYIKTFLYLLTALIVAYLLGLIGFRLSFEYFLHKPMTWEKSILIAIAPFLPFDIIKTAIAAYVGVKVRKALIDAGLFVIERK</sequence>
<dbReference type="Gene3D" id="1.10.1760.20">
    <property type="match status" value="1"/>
</dbReference>
<dbReference type="PANTHER" id="PTHR34295">
    <property type="entry name" value="BIOTIN TRANSPORTER BIOY"/>
    <property type="match status" value="1"/>
</dbReference>
<gene>
    <name evidence="2" type="primary">bioY_12</name>
    <name evidence="2" type="ORF">SDC9_69910</name>
</gene>
<dbReference type="PIRSF" id="PIRSF016661">
    <property type="entry name" value="BioY"/>
    <property type="match status" value="1"/>
</dbReference>
<name>A0A644Y5G4_9ZZZZ</name>
<comment type="caution">
    <text evidence="2">The sequence shown here is derived from an EMBL/GenBank/DDBJ whole genome shotgun (WGS) entry which is preliminary data.</text>
</comment>
<protein>
    <submittedName>
        <fullName evidence="2">Biotin transporter BioY</fullName>
    </submittedName>
</protein>
<dbReference type="InterPro" id="IPR003784">
    <property type="entry name" value="BioY"/>
</dbReference>
<proteinExistence type="predicted"/>
<dbReference type="EMBL" id="VSSQ01004032">
    <property type="protein sequence ID" value="MPM23437.1"/>
    <property type="molecule type" value="Genomic_DNA"/>
</dbReference>
<evidence type="ECO:0000313" key="2">
    <source>
        <dbReference type="EMBL" id="MPM23437.1"/>
    </source>
</evidence>
<evidence type="ECO:0000256" key="1">
    <source>
        <dbReference type="SAM" id="Phobius"/>
    </source>
</evidence>
<feature type="transmembrane region" description="Helical" evidence="1">
    <location>
        <begin position="111"/>
        <end position="132"/>
    </location>
</feature>
<feature type="transmembrane region" description="Helical" evidence="1">
    <location>
        <begin position="75"/>
        <end position="99"/>
    </location>
</feature>
<dbReference type="AlphaFoldDB" id="A0A644Y5G4"/>
<keyword evidence="1" id="KW-0812">Transmembrane</keyword>
<feature type="transmembrane region" description="Helical" evidence="1">
    <location>
        <begin position="49"/>
        <end position="68"/>
    </location>
</feature>
<keyword evidence="1" id="KW-1133">Transmembrane helix</keyword>
<organism evidence="2">
    <name type="scientific">bioreactor metagenome</name>
    <dbReference type="NCBI Taxonomy" id="1076179"/>
    <lineage>
        <taxon>unclassified sequences</taxon>
        <taxon>metagenomes</taxon>
        <taxon>ecological metagenomes</taxon>
    </lineage>
</organism>
<dbReference type="Pfam" id="PF02632">
    <property type="entry name" value="BioY"/>
    <property type="match status" value="1"/>
</dbReference>
<accession>A0A644Y5G4</accession>
<dbReference type="GO" id="GO:0005886">
    <property type="term" value="C:plasma membrane"/>
    <property type="evidence" value="ECO:0007669"/>
    <property type="project" value="InterPro"/>
</dbReference>
<keyword evidence="1" id="KW-0472">Membrane</keyword>
<reference evidence="2" key="1">
    <citation type="submission" date="2019-08" db="EMBL/GenBank/DDBJ databases">
        <authorList>
            <person name="Kucharzyk K."/>
            <person name="Murdoch R.W."/>
            <person name="Higgins S."/>
            <person name="Loffler F."/>
        </authorList>
    </citation>
    <scope>NUCLEOTIDE SEQUENCE</scope>
</reference>
<dbReference type="PANTHER" id="PTHR34295:SF1">
    <property type="entry name" value="BIOTIN TRANSPORTER BIOY"/>
    <property type="match status" value="1"/>
</dbReference>